<evidence type="ECO:0000256" key="1">
    <source>
        <dbReference type="ARBA" id="ARBA00022448"/>
    </source>
</evidence>
<keyword evidence="6" id="KW-0547">Nucleotide-binding</keyword>
<evidence type="ECO:0000259" key="10">
    <source>
        <dbReference type="PROSITE" id="PS50893"/>
    </source>
</evidence>
<dbReference type="InterPro" id="IPR003593">
    <property type="entry name" value="AAA+_ATPase"/>
</dbReference>
<gene>
    <name evidence="11" type="ORF">AWB78_03831</name>
</gene>
<dbReference type="SMART" id="SM00382">
    <property type="entry name" value="AAA"/>
    <property type="match status" value="2"/>
</dbReference>
<evidence type="ECO:0000256" key="8">
    <source>
        <dbReference type="ARBA" id="ARBA00022967"/>
    </source>
</evidence>
<dbReference type="CDD" id="cd03216">
    <property type="entry name" value="ABC_Carb_Monos_I"/>
    <property type="match status" value="1"/>
</dbReference>
<keyword evidence="9" id="KW-0472">Membrane</keyword>
<keyword evidence="4" id="KW-0762">Sugar transport</keyword>
<evidence type="ECO:0000256" key="9">
    <source>
        <dbReference type="ARBA" id="ARBA00023136"/>
    </source>
</evidence>
<evidence type="ECO:0000313" key="11">
    <source>
        <dbReference type="EMBL" id="SAK80637.1"/>
    </source>
</evidence>
<accession>A0A158CGJ6</accession>
<keyword evidence="5" id="KW-0677">Repeat</keyword>
<dbReference type="Pfam" id="PF00005">
    <property type="entry name" value="ABC_tran"/>
    <property type="match status" value="2"/>
</dbReference>
<feature type="domain" description="ABC transporter" evidence="10">
    <location>
        <begin position="264"/>
        <end position="512"/>
    </location>
</feature>
<evidence type="ECO:0000256" key="3">
    <source>
        <dbReference type="ARBA" id="ARBA00022519"/>
    </source>
</evidence>
<evidence type="ECO:0000256" key="5">
    <source>
        <dbReference type="ARBA" id="ARBA00022737"/>
    </source>
</evidence>
<dbReference type="Gene3D" id="3.40.50.300">
    <property type="entry name" value="P-loop containing nucleotide triphosphate hydrolases"/>
    <property type="match status" value="2"/>
</dbReference>
<keyword evidence="8" id="KW-1278">Translocase</keyword>
<feature type="domain" description="ABC transporter" evidence="10">
    <location>
        <begin position="22"/>
        <end position="259"/>
    </location>
</feature>
<protein>
    <submittedName>
        <fullName evidence="11">ABC transporter</fullName>
    </submittedName>
</protein>
<organism evidence="11 12">
    <name type="scientific">Caballeronia calidae</name>
    <dbReference type="NCBI Taxonomy" id="1777139"/>
    <lineage>
        <taxon>Bacteria</taxon>
        <taxon>Pseudomonadati</taxon>
        <taxon>Pseudomonadota</taxon>
        <taxon>Betaproteobacteria</taxon>
        <taxon>Burkholderiales</taxon>
        <taxon>Burkholderiaceae</taxon>
        <taxon>Caballeronia</taxon>
    </lineage>
</organism>
<dbReference type="InterPro" id="IPR017871">
    <property type="entry name" value="ABC_transporter-like_CS"/>
</dbReference>
<dbReference type="InterPro" id="IPR003439">
    <property type="entry name" value="ABC_transporter-like_ATP-bd"/>
</dbReference>
<keyword evidence="2" id="KW-1003">Cell membrane</keyword>
<dbReference type="PANTHER" id="PTHR43790:SF1">
    <property type="entry name" value="XYLOSE IMPORT ATP-BINDING PROTEIN XYLG"/>
    <property type="match status" value="1"/>
</dbReference>
<dbReference type="PROSITE" id="PS00211">
    <property type="entry name" value="ABC_TRANSPORTER_1"/>
    <property type="match status" value="1"/>
</dbReference>
<dbReference type="GO" id="GO:0005524">
    <property type="term" value="F:ATP binding"/>
    <property type="evidence" value="ECO:0007669"/>
    <property type="project" value="UniProtKB-KW"/>
</dbReference>
<name>A0A158CGJ6_9BURK</name>
<sequence length="512" mass="55589">MMHAAPTGSQAVAAQAGRTPLLQLDNISKVFGGVKALKAVKFDVMPGEVLCLAGENGCGKSTIIKIINGVYQPEPGAVMLMDGESIEGLDPARARELGIQVIWQDLALFPEMTVAENIAFEQNLGGRPRFVSYGKMKDAARRILARLGVTIDLNRSVRSLSIAQRQIVAIARALVRDARLVFMDEPTASLSHAETEALLAIVRRLSADGIAVVFVSHRLAEVLQVCTRVTVLRDGQYVGTFPTEGMTQTRLTELMTGRTFDYEVRKTDLSSAPVVLEVKGLSRGREYADISLEIRKGEILGVTGRLGAGRTELALSLFGMTRPRAGSVRIEGREIALRSNRDAIRKGIAYVSEDRLSLGLVQPQSIGDNTVAAVLDHLLDATRLISSRKRDDLIRDWIAQLAVKIGKPDDAVSTLSGGNQQRIVLAKWLATNPKLLILDSPTVGVDVGARAGIFAIIHKLAALGMAILLISDEIPEVYFNSDRILHMRNGRIVGEYVPGATTMEHIERDVHA</sequence>
<dbReference type="PROSITE" id="PS50893">
    <property type="entry name" value="ABC_TRANSPORTER_2"/>
    <property type="match status" value="2"/>
</dbReference>
<evidence type="ECO:0000313" key="12">
    <source>
        <dbReference type="Proteomes" id="UP000071859"/>
    </source>
</evidence>
<dbReference type="RefSeq" id="WP_082883339.1">
    <property type="nucleotide sequence ID" value="NZ_FCOX02000019.1"/>
</dbReference>
<dbReference type="Proteomes" id="UP000071859">
    <property type="component" value="Unassembled WGS sequence"/>
</dbReference>
<reference evidence="11" key="1">
    <citation type="submission" date="2016-01" db="EMBL/GenBank/DDBJ databases">
        <authorList>
            <person name="Peeters C."/>
        </authorList>
    </citation>
    <scope>NUCLEOTIDE SEQUENCE</scope>
    <source>
        <strain evidence="11">LMG 29321</strain>
    </source>
</reference>
<dbReference type="InterPro" id="IPR027417">
    <property type="entry name" value="P-loop_NTPase"/>
</dbReference>
<evidence type="ECO:0000256" key="2">
    <source>
        <dbReference type="ARBA" id="ARBA00022475"/>
    </source>
</evidence>
<dbReference type="PANTHER" id="PTHR43790">
    <property type="entry name" value="CARBOHYDRATE TRANSPORT ATP-BINDING PROTEIN MG119-RELATED"/>
    <property type="match status" value="1"/>
</dbReference>
<proteinExistence type="predicted"/>
<keyword evidence="7" id="KW-0067">ATP-binding</keyword>
<dbReference type="InterPro" id="IPR050107">
    <property type="entry name" value="ABC_carbohydrate_import_ATPase"/>
</dbReference>
<evidence type="ECO:0000256" key="4">
    <source>
        <dbReference type="ARBA" id="ARBA00022597"/>
    </source>
</evidence>
<dbReference type="AlphaFoldDB" id="A0A158CGJ6"/>
<keyword evidence="12" id="KW-1185">Reference proteome</keyword>
<evidence type="ECO:0000256" key="6">
    <source>
        <dbReference type="ARBA" id="ARBA00022741"/>
    </source>
</evidence>
<dbReference type="EMBL" id="FCOX02000019">
    <property type="protein sequence ID" value="SAK80637.1"/>
    <property type="molecule type" value="Genomic_DNA"/>
</dbReference>
<comment type="caution">
    <text evidence="11">The sequence shown here is derived from an EMBL/GenBank/DDBJ whole genome shotgun (WGS) entry which is preliminary data.</text>
</comment>
<evidence type="ECO:0000256" key="7">
    <source>
        <dbReference type="ARBA" id="ARBA00022840"/>
    </source>
</evidence>
<keyword evidence="1" id="KW-0813">Transport</keyword>
<dbReference type="CDD" id="cd03215">
    <property type="entry name" value="ABC_Carb_Monos_II"/>
    <property type="match status" value="1"/>
</dbReference>
<keyword evidence="3" id="KW-0997">Cell inner membrane</keyword>
<dbReference type="GO" id="GO:0016887">
    <property type="term" value="F:ATP hydrolysis activity"/>
    <property type="evidence" value="ECO:0007669"/>
    <property type="project" value="InterPro"/>
</dbReference>
<dbReference type="SUPFAM" id="SSF52540">
    <property type="entry name" value="P-loop containing nucleoside triphosphate hydrolases"/>
    <property type="match status" value="2"/>
</dbReference>